<reference evidence="2 3" key="1">
    <citation type="submission" date="2016-04" db="EMBL/GenBank/DDBJ databases">
        <title>Evolutionary innovation and constraint leading to complex multicellularity in the Ascomycota.</title>
        <authorList>
            <person name="Cisse O."/>
            <person name="Nguyen A."/>
            <person name="Hewitt D.A."/>
            <person name="Jedd G."/>
            <person name="Stajich J.E."/>
        </authorList>
    </citation>
    <scope>NUCLEOTIDE SEQUENCE [LARGE SCALE GENOMIC DNA]</scope>
    <source>
        <strain evidence="2 3">DAH-3</strain>
    </source>
</reference>
<protein>
    <submittedName>
        <fullName evidence="2">Uncharacterized protein</fullName>
    </submittedName>
</protein>
<dbReference type="Gene3D" id="3.80.10.10">
    <property type="entry name" value="Ribonuclease Inhibitor"/>
    <property type="match status" value="1"/>
</dbReference>
<name>A0A1U7LST6_NEOID</name>
<feature type="region of interest" description="Disordered" evidence="1">
    <location>
        <begin position="37"/>
        <end position="109"/>
    </location>
</feature>
<comment type="caution">
    <text evidence="2">The sequence shown here is derived from an EMBL/GenBank/DDBJ whole genome shotgun (WGS) entry which is preliminary data.</text>
</comment>
<organism evidence="2 3">
    <name type="scientific">Neolecta irregularis (strain DAH-3)</name>
    <dbReference type="NCBI Taxonomy" id="1198029"/>
    <lineage>
        <taxon>Eukaryota</taxon>
        <taxon>Fungi</taxon>
        <taxon>Dikarya</taxon>
        <taxon>Ascomycota</taxon>
        <taxon>Taphrinomycotina</taxon>
        <taxon>Neolectales</taxon>
        <taxon>Neolectaceae</taxon>
        <taxon>Neolecta</taxon>
    </lineage>
</organism>
<gene>
    <name evidence="2" type="ORF">NEOLI_000872</name>
</gene>
<accession>A0A1U7LST6</accession>
<evidence type="ECO:0000256" key="1">
    <source>
        <dbReference type="SAM" id="MobiDB-lite"/>
    </source>
</evidence>
<dbReference type="Proteomes" id="UP000186594">
    <property type="component" value="Unassembled WGS sequence"/>
</dbReference>
<dbReference type="AlphaFoldDB" id="A0A1U7LST6"/>
<proteinExistence type="predicted"/>
<dbReference type="SUPFAM" id="SSF52047">
    <property type="entry name" value="RNI-like"/>
    <property type="match status" value="1"/>
</dbReference>
<sequence>MFSPCTLFSPLVHVDSPVTSPQHQPFHIEWPSGLCLPHHSSQDSPGEPLCPSTRNRLRSLKRPLDISRARKKSLSKRPLKDQALRFPSVPASNTGRHLSDRPHTLPASRACHKTRYSHREMSLSFHHSPCFPSLVYRHTTSSRLLLDTKLKSYHKPRFKNVPSPDSSIIKTNSGSSLIVTHALQTEVVVSEVFKYFKNDTKTLGILAAVNKTWNTIANSYLFLHLNVSQWIQRPEEVQRRQASVAKAIHLDKVSREDIVHFLKLLKNIAFPRLDTLYSDDRTRALRGEHVRQLFPSSLRILKFPLETRFIASIITDQCHSLKTLHLAVLHHDNRASDHLLIDMIRVSSSSLEDISITGSGSQLSVTSTVFSVLASLPSLKILQLGCKITNLNIPEEMPRAAFQSLESLTAPFNNTAYARVMPYLRAIKHLDVSIDDGTRALEILTTFRCTTLESLRVNSREGVLLGIDIPDIAQLNPGLHTLIVGYGQPTSSFSISLTDVHMQNTVRTRPNLRVLRLQSKNMVELTDTTFDRIAEYLDKLEELELPESGLPIDLGNLNSRSHALRFPRLVELDLGPLLLNATPRIDILGFISSCTPRLKRLGRYEIGNGFLDFRS</sequence>
<keyword evidence="3" id="KW-1185">Reference proteome</keyword>
<evidence type="ECO:0000313" key="2">
    <source>
        <dbReference type="EMBL" id="OLL25689.1"/>
    </source>
</evidence>
<evidence type="ECO:0000313" key="3">
    <source>
        <dbReference type="Proteomes" id="UP000186594"/>
    </source>
</evidence>
<dbReference type="InterPro" id="IPR032675">
    <property type="entry name" value="LRR_dom_sf"/>
</dbReference>
<dbReference type="EMBL" id="LXFE01000332">
    <property type="protein sequence ID" value="OLL25689.1"/>
    <property type="molecule type" value="Genomic_DNA"/>
</dbReference>